<evidence type="ECO:0000256" key="2">
    <source>
        <dbReference type="SAM" id="SignalP"/>
    </source>
</evidence>
<gene>
    <name evidence="3" type="ORF">GCM10011499_16920</name>
</gene>
<dbReference type="AlphaFoldDB" id="A0A916RA74"/>
<feature type="region of interest" description="Disordered" evidence="1">
    <location>
        <begin position="75"/>
        <end position="120"/>
    </location>
</feature>
<accession>A0A916RA74</accession>
<keyword evidence="2" id="KW-0732">Signal</keyword>
<evidence type="ECO:0000313" key="4">
    <source>
        <dbReference type="Proteomes" id="UP000596977"/>
    </source>
</evidence>
<comment type="caution">
    <text evidence="3">The sequence shown here is derived from an EMBL/GenBank/DDBJ whole genome shotgun (WGS) entry which is preliminary data.</text>
</comment>
<feature type="chain" id="PRO_5038079402" evidence="2">
    <location>
        <begin position="22"/>
        <end position="120"/>
    </location>
</feature>
<proteinExistence type="predicted"/>
<feature type="compositionally biased region" description="Gly residues" evidence="1">
    <location>
        <begin position="96"/>
        <end position="120"/>
    </location>
</feature>
<sequence length="120" mass="11870">MKFKPFILVLGLAIVPVSAFAQDSGTGEEAGDNCRPKTLAQAFGFEAIAGCLPDAAQRGIDTATTATQQGGLAVAASASEGRVTEALDRAREQSGGAAGGGNRPDNAGGGRPDGVGQGKP</sequence>
<evidence type="ECO:0000313" key="3">
    <source>
        <dbReference type="EMBL" id="GGA47708.1"/>
    </source>
</evidence>
<name>A0A916RA74_9HYPH</name>
<evidence type="ECO:0000256" key="1">
    <source>
        <dbReference type="SAM" id="MobiDB-lite"/>
    </source>
</evidence>
<feature type="compositionally biased region" description="Basic and acidic residues" evidence="1">
    <location>
        <begin position="82"/>
        <end position="92"/>
    </location>
</feature>
<reference evidence="3 4" key="1">
    <citation type="journal article" date="2014" name="Int. J. Syst. Evol. Microbiol.">
        <title>Complete genome sequence of Corynebacterium casei LMG S-19264T (=DSM 44701T), isolated from a smear-ripened cheese.</title>
        <authorList>
            <consortium name="US DOE Joint Genome Institute (JGI-PGF)"/>
            <person name="Walter F."/>
            <person name="Albersmeier A."/>
            <person name="Kalinowski J."/>
            <person name="Ruckert C."/>
        </authorList>
    </citation>
    <scope>NUCLEOTIDE SEQUENCE [LARGE SCALE GENOMIC DNA]</scope>
    <source>
        <strain evidence="3 4">CGMCC 1.15896</strain>
    </source>
</reference>
<dbReference type="EMBL" id="BMKB01000002">
    <property type="protein sequence ID" value="GGA47708.1"/>
    <property type="molecule type" value="Genomic_DNA"/>
</dbReference>
<protein>
    <submittedName>
        <fullName evidence="3">Uncharacterized protein</fullName>
    </submittedName>
</protein>
<keyword evidence="4" id="KW-1185">Reference proteome</keyword>
<dbReference type="Proteomes" id="UP000596977">
    <property type="component" value="Unassembled WGS sequence"/>
</dbReference>
<dbReference type="RefSeq" id="WP_127070840.1">
    <property type="nucleotide sequence ID" value="NZ_BMKB01000002.1"/>
</dbReference>
<organism evidence="3 4">
    <name type="scientific">Pelagibacterium lentulum</name>
    <dbReference type="NCBI Taxonomy" id="2029865"/>
    <lineage>
        <taxon>Bacteria</taxon>
        <taxon>Pseudomonadati</taxon>
        <taxon>Pseudomonadota</taxon>
        <taxon>Alphaproteobacteria</taxon>
        <taxon>Hyphomicrobiales</taxon>
        <taxon>Devosiaceae</taxon>
        <taxon>Pelagibacterium</taxon>
    </lineage>
</organism>
<feature type="signal peptide" evidence="2">
    <location>
        <begin position="1"/>
        <end position="21"/>
    </location>
</feature>